<evidence type="ECO:0008006" key="4">
    <source>
        <dbReference type="Google" id="ProtNLM"/>
    </source>
</evidence>
<dbReference type="EMBL" id="LUEZ02000017">
    <property type="protein sequence ID" value="RDB27187.1"/>
    <property type="molecule type" value="Genomic_DNA"/>
</dbReference>
<evidence type="ECO:0000313" key="3">
    <source>
        <dbReference type="Proteomes" id="UP000076154"/>
    </source>
</evidence>
<evidence type="ECO:0000313" key="2">
    <source>
        <dbReference type="EMBL" id="RDB27187.1"/>
    </source>
</evidence>
<dbReference type="InParanoid" id="A0A369K355"/>
<dbReference type="AlphaFoldDB" id="A0A369K355"/>
<protein>
    <recommendedName>
        <fullName evidence="4">Fungal-type protein kinase domain-containing protein</fullName>
    </recommendedName>
</protein>
<sequence>MDSQSSSGSSYFVPLGGVPVWLRKRLRALCNSGATKRPHFESSWYGPINGVSYTVFTVKDGFIIKPQAKFRDKVSPPSSVIPGRSNSVSSNTSNMSTSSYNVEARPRTEPGPEADILEPDFVICIAGSSLTGDKIVYIIEIKRGDEDAFKASEQITHYVKRAVSTGAMISTGIVGLLVLGSETFRIKVTDAGSVEIVVDTDPVAKPMPTKFGTDSDYFIQCFLDRKEEIMKVMPVVS</sequence>
<accession>A0A369K355</accession>
<dbReference type="Proteomes" id="UP000076154">
    <property type="component" value="Unassembled WGS sequence"/>
</dbReference>
<name>A0A369K355_HYPMA</name>
<feature type="compositionally biased region" description="Low complexity" evidence="1">
    <location>
        <begin position="85"/>
        <end position="102"/>
    </location>
</feature>
<comment type="caution">
    <text evidence="2">The sequence shown here is derived from an EMBL/GenBank/DDBJ whole genome shotgun (WGS) entry which is preliminary data.</text>
</comment>
<organism evidence="2 3">
    <name type="scientific">Hypsizygus marmoreus</name>
    <name type="common">White beech mushroom</name>
    <name type="synonym">Agaricus marmoreus</name>
    <dbReference type="NCBI Taxonomy" id="39966"/>
    <lineage>
        <taxon>Eukaryota</taxon>
        <taxon>Fungi</taxon>
        <taxon>Dikarya</taxon>
        <taxon>Basidiomycota</taxon>
        <taxon>Agaricomycotina</taxon>
        <taxon>Agaricomycetes</taxon>
        <taxon>Agaricomycetidae</taxon>
        <taxon>Agaricales</taxon>
        <taxon>Tricholomatineae</taxon>
        <taxon>Lyophyllaceae</taxon>
        <taxon>Hypsizygus</taxon>
    </lineage>
</organism>
<proteinExistence type="predicted"/>
<keyword evidence="3" id="KW-1185">Reference proteome</keyword>
<gene>
    <name evidence="2" type="ORF">Hypma_004410</name>
</gene>
<reference evidence="2" key="1">
    <citation type="submission" date="2018-04" db="EMBL/GenBank/DDBJ databases">
        <title>Whole genome sequencing of Hypsizygus marmoreus.</title>
        <authorList>
            <person name="Choi I.-G."/>
            <person name="Min B."/>
            <person name="Kim J.-G."/>
            <person name="Kim S."/>
            <person name="Oh Y.-L."/>
            <person name="Kong W.-S."/>
            <person name="Park H."/>
            <person name="Jeong J."/>
            <person name="Song E.-S."/>
        </authorList>
    </citation>
    <scope>NUCLEOTIDE SEQUENCE [LARGE SCALE GENOMIC DNA]</scope>
    <source>
        <strain evidence="2">51987-8</strain>
    </source>
</reference>
<feature type="region of interest" description="Disordered" evidence="1">
    <location>
        <begin position="75"/>
        <end position="109"/>
    </location>
</feature>
<dbReference type="OrthoDB" id="3026977at2759"/>
<evidence type="ECO:0000256" key="1">
    <source>
        <dbReference type="SAM" id="MobiDB-lite"/>
    </source>
</evidence>